<dbReference type="Proteomes" id="UP000239366">
    <property type="component" value="Unassembled WGS sequence"/>
</dbReference>
<gene>
    <name evidence="2" type="ORF">BST99_08760</name>
</gene>
<sequence>MKGMRISTVVFILLWATGVSWVSAQQEPQYTQYMYNIGSFNPAYSASVENIEITPLYRAQWLDIEGAPRTLRLGTNVPFANGKNGMSVNIIYDEIGPASQTFLDVGYAFQINVSETTRLSFGVEAGGSFLNLDFTKGNFQNPGEPLLGQLQTNNFYPTVGAGVFLYDESWYLGMSVPNFLSGELYNEEVTALIQEQFQYNFIGGFVFDVSDNLLLKPAFLMNFSEGVPANVNLSANALVNQRFTLGVSYRFDNAVSGLAGFQISDGVFAGYSYDHVINNLSTFANGSHELIFKFYLGREGLGRNKSSRTKRSKGKPKQIDSPRFF</sequence>
<proteinExistence type="predicted"/>
<evidence type="ECO:0008006" key="4">
    <source>
        <dbReference type="Google" id="ProtNLM"/>
    </source>
</evidence>
<keyword evidence="3" id="KW-1185">Reference proteome</keyword>
<feature type="compositionally biased region" description="Basic residues" evidence="1">
    <location>
        <begin position="305"/>
        <end position="316"/>
    </location>
</feature>
<name>A0A2S7T824_9FLAO</name>
<evidence type="ECO:0000313" key="2">
    <source>
        <dbReference type="EMBL" id="PQJ15804.1"/>
    </source>
</evidence>
<protein>
    <recommendedName>
        <fullName evidence="4">Type IX secretion system membrane protein PorP/SprF</fullName>
    </recommendedName>
</protein>
<dbReference type="EMBL" id="MQVX01000001">
    <property type="protein sequence ID" value="PQJ15804.1"/>
    <property type="molecule type" value="Genomic_DNA"/>
</dbReference>
<feature type="region of interest" description="Disordered" evidence="1">
    <location>
        <begin position="304"/>
        <end position="325"/>
    </location>
</feature>
<reference evidence="3" key="1">
    <citation type="submission" date="2016-11" db="EMBL/GenBank/DDBJ databases">
        <title>Trade-off between light-utilization and light-protection in marine flavobacteria.</title>
        <authorList>
            <person name="Kumagai Y."/>
            <person name="Yoshizawa S."/>
            <person name="Kogure K."/>
        </authorList>
    </citation>
    <scope>NUCLEOTIDE SEQUENCE [LARGE SCALE GENOMIC DNA]</scope>
    <source>
        <strain evidence="3">SG-18</strain>
    </source>
</reference>
<dbReference type="InterPro" id="IPR019861">
    <property type="entry name" value="PorP/SprF_Bacteroidetes"/>
</dbReference>
<accession>A0A2S7T824</accession>
<evidence type="ECO:0000256" key="1">
    <source>
        <dbReference type="SAM" id="MobiDB-lite"/>
    </source>
</evidence>
<evidence type="ECO:0000313" key="3">
    <source>
        <dbReference type="Proteomes" id="UP000239366"/>
    </source>
</evidence>
<dbReference type="NCBIfam" id="TIGR03519">
    <property type="entry name" value="T9SS_PorP_fam"/>
    <property type="match status" value="1"/>
</dbReference>
<dbReference type="Pfam" id="PF11751">
    <property type="entry name" value="PorP_SprF"/>
    <property type="match status" value="1"/>
</dbReference>
<dbReference type="AlphaFoldDB" id="A0A2S7T824"/>
<comment type="caution">
    <text evidence="2">The sequence shown here is derived from an EMBL/GenBank/DDBJ whole genome shotgun (WGS) entry which is preliminary data.</text>
</comment>
<dbReference type="OrthoDB" id="1114455at2"/>
<organism evidence="2 3">
    <name type="scientific">Aureicoccus marinus</name>
    <dbReference type="NCBI Taxonomy" id="754435"/>
    <lineage>
        <taxon>Bacteria</taxon>
        <taxon>Pseudomonadati</taxon>
        <taxon>Bacteroidota</taxon>
        <taxon>Flavobacteriia</taxon>
        <taxon>Flavobacteriales</taxon>
        <taxon>Flavobacteriaceae</taxon>
        <taxon>Aureicoccus</taxon>
    </lineage>
</organism>